<proteinExistence type="predicted"/>
<dbReference type="EMBL" id="JAEMNV010000001">
    <property type="protein sequence ID" value="MBJ8337517.1"/>
    <property type="molecule type" value="Genomic_DNA"/>
</dbReference>
<dbReference type="InterPro" id="IPR004360">
    <property type="entry name" value="Glyas_Fos-R_dOase_dom"/>
</dbReference>
<comment type="caution">
    <text evidence="2">The sequence shown here is derived from an EMBL/GenBank/DDBJ whole genome shotgun (WGS) entry which is preliminary data.</text>
</comment>
<reference evidence="2" key="1">
    <citation type="submission" date="2020-12" db="EMBL/GenBank/DDBJ databases">
        <title>Antrihabitans popcorni sp. nov. and Antrihabitans auranticaus sp. nov., isolated from a larva cave.</title>
        <authorList>
            <person name="Lee S.D."/>
            <person name="Kim I.S."/>
        </authorList>
    </citation>
    <scope>NUCLEOTIDE SEQUENCE</scope>
    <source>
        <strain evidence="2">YC3-6</strain>
    </source>
</reference>
<sequence>MFSLYPVICASDVALSRDYYRDLLGMKVVFDSGWFVHLQDPANETVQLGIVAREHDTVPVGYRTAPSGVLVTVEVDDTDAIHTRAVEHGLTIVMPLRSEEFGQRHFMTVDPDGLLVDVVTVIPFSEEQAAFSV</sequence>
<feature type="domain" description="VOC" evidence="1">
    <location>
        <begin position="2"/>
        <end position="121"/>
    </location>
</feature>
<dbReference type="Gene3D" id="3.30.720.110">
    <property type="match status" value="1"/>
</dbReference>
<dbReference type="PROSITE" id="PS51819">
    <property type="entry name" value="VOC"/>
    <property type="match status" value="1"/>
</dbReference>
<dbReference type="Gene3D" id="3.30.720.120">
    <property type="match status" value="1"/>
</dbReference>
<accession>A0A934U0K9</accession>
<name>A0A934U0K9_9NOCA</name>
<protein>
    <submittedName>
        <fullName evidence="2">VOC family protein</fullName>
    </submittedName>
</protein>
<dbReference type="Proteomes" id="UP000655868">
    <property type="component" value="Unassembled WGS sequence"/>
</dbReference>
<organism evidence="2 3">
    <name type="scientific">Antrihabitans stalagmiti</name>
    <dbReference type="NCBI Taxonomy" id="2799499"/>
    <lineage>
        <taxon>Bacteria</taxon>
        <taxon>Bacillati</taxon>
        <taxon>Actinomycetota</taxon>
        <taxon>Actinomycetes</taxon>
        <taxon>Mycobacteriales</taxon>
        <taxon>Nocardiaceae</taxon>
        <taxon>Antrihabitans</taxon>
    </lineage>
</organism>
<evidence type="ECO:0000313" key="3">
    <source>
        <dbReference type="Proteomes" id="UP000655868"/>
    </source>
</evidence>
<keyword evidence="3" id="KW-1185">Reference proteome</keyword>
<dbReference type="InterPro" id="IPR029068">
    <property type="entry name" value="Glyas_Bleomycin-R_OHBP_Dase"/>
</dbReference>
<dbReference type="InterPro" id="IPR037523">
    <property type="entry name" value="VOC_core"/>
</dbReference>
<dbReference type="Pfam" id="PF00903">
    <property type="entry name" value="Glyoxalase"/>
    <property type="match status" value="1"/>
</dbReference>
<dbReference type="AlphaFoldDB" id="A0A934U0K9"/>
<gene>
    <name evidence="2" type="ORF">JGU71_01330</name>
</gene>
<evidence type="ECO:0000259" key="1">
    <source>
        <dbReference type="PROSITE" id="PS51819"/>
    </source>
</evidence>
<evidence type="ECO:0000313" key="2">
    <source>
        <dbReference type="EMBL" id="MBJ8337517.1"/>
    </source>
</evidence>
<dbReference type="RefSeq" id="WP_199701228.1">
    <property type="nucleotide sequence ID" value="NZ_JAEMNV010000001.1"/>
</dbReference>
<dbReference type="SUPFAM" id="SSF54593">
    <property type="entry name" value="Glyoxalase/Bleomycin resistance protein/Dihydroxybiphenyl dioxygenase"/>
    <property type="match status" value="1"/>
</dbReference>